<dbReference type="InterPro" id="IPR013320">
    <property type="entry name" value="ConA-like_dom_sf"/>
</dbReference>
<dbReference type="SUPFAM" id="SSF49899">
    <property type="entry name" value="Concanavalin A-like lectins/glucanases"/>
    <property type="match status" value="1"/>
</dbReference>
<dbReference type="EMBL" id="BMKS01000004">
    <property type="protein sequence ID" value="GGG31089.1"/>
    <property type="molecule type" value="Genomic_DNA"/>
</dbReference>
<dbReference type="InterPro" id="IPR043136">
    <property type="entry name" value="B30.2/SPRY_sf"/>
</dbReference>
<gene>
    <name evidence="2" type="ORF">GCM10010964_18790</name>
</gene>
<evidence type="ECO:0000259" key="1">
    <source>
        <dbReference type="PROSITE" id="PS50188"/>
    </source>
</evidence>
<protein>
    <recommendedName>
        <fullName evidence="1">B30.2/SPRY domain-containing protein</fullName>
    </recommendedName>
</protein>
<dbReference type="InterPro" id="IPR003877">
    <property type="entry name" value="SPRY_dom"/>
</dbReference>
<sequence length="262" mass="26428">MPFATWDPGQLSAVTLSNGNLTATASGAGGVRGQGTNRSGKWYWEITLPTWANANTRVGACTAAATVGSFGASTPPAFAVTVRRDGGIYLGSASTGLSLGARANGDVIGIALDLDAGKVWFRAGASGNWNGSTAHNPATGQGGVSLASLGYGGGANWYPMAGFGAANDQAVANFGASALVGAVPGGFTAGWTTDTAITHAVASTAGAEVWARDPGTLRMDAAGAEVWFFNRTEMLVTAAGAEVWFVGSAVALRRRRVVALLQ</sequence>
<keyword evidence="3" id="KW-1185">Reference proteome</keyword>
<organism evidence="2 3">
    <name type="scientific">Caldovatus sediminis</name>
    <dbReference type="NCBI Taxonomy" id="2041189"/>
    <lineage>
        <taxon>Bacteria</taxon>
        <taxon>Pseudomonadati</taxon>
        <taxon>Pseudomonadota</taxon>
        <taxon>Alphaproteobacteria</taxon>
        <taxon>Acetobacterales</taxon>
        <taxon>Roseomonadaceae</taxon>
        <taxon>Caldovatus</taxon>
    </lineage>
</organism>
<dbReference type="Proteomes" id="UP000597507">
    <property type="component" value="Unassembled WGS sequence"/>
</dbReference>
<reference evidence="2 3" key="1">
    <citation type="journal article" date="2014" name="Int. J. Syst. Evol. Microbiol.">
        <title>Complete genome sequence of Corynebacterium casei LMG S-19264T (=DSM 44701T), isolated from a smear-ripened cheese.</title>
        <authorList>
            <consortium name="US DOE Joint Genome Institute (JGI-PGF)"/>
            <person name="Walter F."/>
            <person name="Albersmeier A."/>
            <person name="Kalinowski J."/>
            <person name="Ruckert C."/>
        </authorList>
    </citation>
    <scope>NUCLEOTIDE SEQUENCE [LARGE SCALE GENOMIC DNA]</scope>
    <source>
        <strain evidence="2 3">CGMCC 1.16330</strain>
    </source>
</reference>
<evidence type="ECO:0000313" key="2">
    <source>
        <dbReference type="EMBL" id="GGG31089.1"/>
    </source>
</evidence>
<proteinExistence type="predicted"/>
<evidence type="ECO:0000313" key="3">
    <source>
        <dbReference type="Proteomes" id="UP000597507"/>
    </source>
</evidence>
<feature type="domain" description="B30.2/SPRY" evidence="1">
    <location>
        <begin position="1"/>
        <end position="179"/>
    </location>
</feature>
<dbReference type="InterPro" id="IPR001870">
    <property type="entry name" value="B30.2/SPRY"/>
</dbReference>
<dbReference type="PROSITE" id="PS50188">
    <property type="entry name" value="B302_SPRY"/>
    <property type="match status" value="1"/>
</dbReference>
<dbReference type="AlphaFoldDB" id="A0A8J2ZB03"/>
<comment type="caution">
    <text evidence="2">The sequence shown here is derived from an EMBL/GenBank/DDBJ whole genome shotgun (WGS) entry which is preliminary data.</text>
</comment>
<dbReference type="Pfam" id="PF00622">
    <property type="entry name" value="SPRY"/>
    <property type="match status" value="1"/>
</dbReference>
<dbReference type="Gene3D" id="2.60.120.920">
    <property type="match status" value="1"/>
</dbReference>
<dbReference type="RefSeq" id="WP_188899743.1">
    <property type="nucleotide sequence ID" value="NZ_BMKS01000004.1"/>
</dbReference>
<name>A0A8J2ZB03_9PROT</name>
<accession>A0A8J2ZB03</accession>